<keyword evidence="4 5" id="KW-0472">Membrane</keyword>
<feature type="transmembrane region" description="Helical" evidence="5">
    <location>
        <begin position="289"/>
        <end position="314"/>
    </location>
</feature>
<sequence length="475" mass="54219">MASIKSNFIYNSFLMVSNYLINLILFPYCARVLGVERFGTINFAQNIIQYFLFIAMMGITHIGVREIAKQSSTEDRNSTFSSLFALNLIYTLIALAIYLPLVFFVDRFWDQKSLFLLGSLQILFTTFTIEWYFRGTEDFRYITLRNVGIKVAFLISVFCLVRKPDDYILFFFLTVLMTLVNAIVNYWYAQKSVHFSLKRLKLGLYLKSSLSLGAYSILTSMYTTFNVAFLGFIWNDIQVGYYTTSLKLYTVILGFYSAFTGVMLPRMTSINESGDKASFSGLIEKSFELLYTIAMPLVMVLFVFAPELVALFAGKGYEPAIDMSRIVIPMLLVVGIAQILSFQVLIPKGYDKVTLYASIIGALVGVSANCFLTIKMAAIGTCFCVVITECCVTAYYLYVVHAKKLIHFNTKKIILHFITSLPYAVICYILQKYFSNSYIFELCSAFMLCGLYFVLSQYFIIRNQLVRVFVSNLFK</sequence>
<feature type="transmembrane region" description="Helical" evidence="5">
    <location>
        <begin position="353"/>
        <end position="372"/>
    </location>
</feature>
<name>A0AAW5ILS7_9BACT</name>
<keyword evidence="3 5" id="KW-1133">Transmembrane helix</keyword>
<dbReference type="CDD" id="cd13128">
    <property type="entry name" value="MATE_Wzx_like"/>
    <property type="match status" value="1"/>
</dbReference>
<feature type="transmembrane region" description="Helical" evidence="5">
    <location>
        <begin position="48"/>
        <end position="68"/>
    </location>
</feature>
<dbReference type="PANTHER" id="PTHR43424">
    <property type="entry name" value="LOCUS PUTATIVE PROTEIN 1-RELATED"/>
    <property type="match status" value="1"/>
</dbReference>
<comment type="caution">
    <text evidence="6">The sequence shown here is derived from an EMBL/GenBank/DDBJ whole genome shotgun (WGS) entry which is preliminary data.</text>
</comment>
<feature type="transmembrane region" description="Helical" evidence="5">
    <location>
        <begin position="7"/>
        <end position="28"/>
    </location>
</feature>
<feature type="transmembrane region" description="Helical" evidence="5">
    <location>
        <begin position="246"/>
        <end position="268"/>
    </location>
</feature>
<dbReference type="InterPro" id="IPR002797">
    <property type="entry name" value="Polysacc_synth"/>
</dbReference>
<dbReference type="GO" id="GO:0016020">
    <property type="term" value="C:membrane"/>
    <property type="evidence" value="ECO:0007669"/>
    <property type="project" value="UniProtKB-SubCell"/>
</dbReference>
<dbReference type="PANTHER" id="PTHR43424:SF1">
    <property type="entry name" value="LOCUS PUTATIVE PROTEIN 1-RELATED"/>
    <property type="match status" value="1"/>
</dbReference>
<dbReference type="Proteomes" id="UP001205531">
    <property type="component" value="Unassembled WGS sequence"/>
</dbReference>
<evidence type="ECO:0000256" key="4">
    <source>
        <dbReference type="ARBA" id="ARBA00023136"/>
    </source>
</evidence>
<proteinExistence type="predicted"/>
<feature type="transmembrane region" description="Helical" evidence="5">
    <location>
        <begin position="413"/>
        <end position="431"/>
    </location>
</feature>
<evidence type="ECO:0000256" key="1">
    <source>
        <dbReference type="ARBA" id="ARBA00004141"/>
    </source>
</evidence>
<accession>A0AAW5ILS7</accession>
<dbReference type="Pfam" id="PF01943">
    <property type="entry name" value="Polysacc_synt"/>
    <property type="match status" value="1"/>
</dbReference>
<evidence type="ECO:0000256" key="2">
    <source>
        <dbReference type="ARBA" id="ARBA00022692"/>
    </source>
</evidence>
<feature type="transmembrane region" description="Helical" evidence="5">
    <location>
        <begin position="437"/>
        <end position="461"/>
    </location>
</feature>
<evidence type="ECO:0000313" key="6">
    <source>
        <dbReference type="EMBL" id="MCP9565459.1"/>
    </source>
</evidence>
<feature type="transmembrane region" description="Helical" evidence="5">
    <location>
        <begin position="210"/>
        <end position="234"/>
    </location>
</feature>
<protein>
    <submittedName>
        <fullName evidence="6">Flippase</fullName>
    </submittedName>
</protein>
<feature type="transmembrane region" description="Helical" evidence="5">
    <location>
        <begin position="142"/>
        <end position="161"/>
    </location>
</feature>
<dbReference type="AlphaFoldDB" id="A0AAW5ILS7"/>
<evidence type="ECO:0000256" key="3">
    <source>
        <dbReference type="ARBA" id="ARBA00022989"/>
    </source>
</evidence>
<keyword evidence="2 5" id="KW-0812">Transmembrane</keyword>
<feature type="transmembrane region" description="Helical" evidence="5">
    <location>
        <begin position="378"/>
        <end position="401"/>
    </location>
</feature>
<gene>
    <name evidence="6" type="ORF">NNC64_13035</name>
</gene>
<feature type="transmembrane region" description="Helical" evidence="5">
    <location>
        <begin position="80"/>
        <end position="101"/>
    </location>
</feature>
<organism evidence="6 7">
    <name type="scientific">Segatella copri</name>
    <dbReference type="NCBI Taxonomy" id="165179"/>
    <lineage>
        <taxon>Bacteria</taxon>
        <taxon>Pseudomonadati</taxon>
        <taxon>Bacteroidota</taxon>
        <taxon>Bacteroidia</taxon>
        <taxon>Bacteroidales</taxon>
        <taxon>Prevotellaceae</taxon>
        <taxon>Segatella</taxon>
    </lineage>
</organism>
<feature type="transmembrane region" description="Helical" evidence="5">
    <location>
        <begin position="167"/>
        <end position="189"/>
    </location>
</feature>
<reference evidence="6" key="1">
    <citation type="submission" date="2022-07" db="EMBL/GenBank/DDBJ databases">
        <title>Prevotella copri.</title>
        <authorList>
            <person name="Yang C."/>
        </authorList>
    </citation>
    <scope>NUCLEOTIDE SEQUENCE</scope>
    <source>
        <strain evidence="6">HF2107</strain>
    </source>
</reference>
<dbReference type="RefSeq" id="WP_254953633.1">
    <property type="nucleotide sequence ID" value="NZ_JANDWY010000032.1"/>
</dbReference>
<feature type="transmembrane region" description="Helical" evidence="5">
    <location>
        <begin position="326"/>
        <end position="346"/>
    </location>
</feature>
<evidence type="ECO:0000256" key="5">
    <source>
        <dbReference type="SAM" id="Phobius"/>
    </source>
</evidence>
<comment type="subcellular location">
    <subcellularLocation>
        <location evidence="1">Membrane</location>
        <topology evidence="1">Multi-pass membrane protein</topology>
    </subcellularLocation>
</comment>
<dbReference type="EMBL" id="JANDWZ010000035">
    <property type="protein sequence ID" value="MCP9565459.1"/>
    <property type="molecule type" value="Genomic_DNA"/>
</dbReference>
<dbReference type="InterPro" id="IPR052556">
    <property type="entry name" value="PolySynth_Transporter"/>
</dbReference>
<evidence type="ECO:0000313" key="7">
    <source>
        <dbReference type="Proteomes" id="UP001205531"/>
    </source>
</evidence>